<organism evidence="2 3">
    <name type="scientific">Monascus purpureus</name>
    <name type="common">Red mold</name>
    <name type="synonym">Monascus anka</name>
    <dbReference type="NCBI Taxonomy" id="5098"/>
    <lineage>
        <taxon>Eukaryota</taxon>
        <taxon>Fungi</taxon>
        <taxon>Dikarya</taxon>
        <taxon>Ascomycota</taxon>
        <taxon>Pezizomycotina</taxon>
        <taxon>Eurotiomycetes</taxon>
        <taxon>Eurotiomycetidae</taxon>
        <taxon>Eurotiales</taxon>
        <taxon>Aspergillaceae</taxon>
        <taxon>Monascus</taxon>
    </lineage>
</organism>
<evidence type="ECO:0000313" key="3">
    <source>
        <dbReference type="Proteomes" id="UP000319663"/>
    </source>
</evidence>
<gene>
    <name evidence="2" type="ORF">MPDQ_003186</name>
</gene>
<dbReference type="AlphaFoldDB" id="A0A507QNC6"/>
<feature type="compositionally biased region" description="Basic and acidic residues" evidence="1">
    <location>
        <begin position="36"/>
        <end position="54"/>
    </location>
</feature>
<dbReference type="EMBL" id="VIFY01000204">
    <property type="protein sequence ID" value="TQB68594.1"/>
    <property type="molecule type" value="Genomic_DNA"/>
</dbReference>
<name>A0A507QNC6_MONPU</name>
<accession>A0A507QNC6</accession>
<feature type="region of interest" description="Disordered" evidence="1">
    <location>
        <begin position="1"/>
        <end position="54"/>
    </location>
</feature>
<dbReference type="Proteomes" id="UP000319663">
    <property type="component" value="Unassembled WGS sequence"/>
</dbReference>
<proteinExistence type="predicted"/>
<reference evidence="2 3" key="1">
    <citation type="submission" date="2019-06" db="EMBL/GenBank/DDBJ databases">
        <title>Wine fermentation using esterase from Monascus purpureus.</title>
        <authorList>
            <person name="Geng C."/>
            <person name="Zhang Y."/>
        </authorList>
    </citation>
    <scope>NUCLEOTIDE SEQUENCE [LARGE SCALE GENOMIC DNA]</scope>
    <source>
        <strain evidence="2">HQ1</strain>
    </source>
</reference>
<keyword evidence="3" id="KW-1185">Reference proteome</keyword>
<feature type="compositionally biased region" description="Basic and acidic residues" evidence="1">
    <location>
        <begin position="1"/>
        <end position="18"/>
    </location>
</feature>
<protein>
    <submittedName>
        <fullName evidence="2">Uncharacterized protein</fullName>
    </submittedName>
</protein>
<evidence type="ECO:0000256" key="1">
    <source>
        <dbReference type="SAM" id="MobiDB-lite"/>
    </source>
</evidence>
<sequence length="184" mass="20751">MEEKDVPRSARSITEQHKSKLTRARKSNSGPQQRLESLRDVADKENMEMPRPDSDLWRRAKGYFELPENGSTGPVATLEDWMGGPFRTVVPGYKPYKTNLQDTFRKQDRYIDMANLVDRNRRACGNPWIPGSTPQGLLRDVRAFQGTGSIATSQSHLIAFPTAMEHRIEALELADLVSPGVIVQ</sequence>
<evidence type="ECO:0000313" key="2">
    <source>
        <dbReference type="EMBL" id="TQB68594.1"/>
    </source>
</evidence>
<comment type="caution">
    <text evidence="2">The sequence shown here is derived from an EMBL/GenBank/DDBJ whole genome shotgun (WGS) entry which is preliminary data.</text>
</comment>